<dbReference type="AlphaFoldDB" id="A0A255Y607"/>
<gene>
    <name evidence="2" type="ORF">CHU93_15095</name>
</gene>
<organism evidence="2 3">
    <name type="scientific">Sandarakinorhabdus cyanobacteriorum</name>
    <dbReference type="NCBI Taxonomy" id="1981098"/>
    <lineage>
        <taxon>Bacteria</taxon>
        <taxon>Pseudomonadati</taxon>
        <taxon>Pseudomonadota</taxon>
        <taxon>Alphaproteobacteria</taxon>
        <taxon>Sphingomonadales</taxon>
        <taxon>Sphingosinicellaceae</taxon>
        <taxon>Sandarakinorhabdus</taxon>
    </lineage>
</organism>
<dbReference type="EMBL" id="NOXT01000124">
    <property type="protein sequence ID" value="OYQ24687.1"/>
    <property type="molecule type" value="Genomic_DNA"/>
</dbReference>
<keyword evidence="1" id="KW-0812">Transmembrane</keyword>
<proteinExistence type="predicted"/>
<sequence length="346" mass="36377">MRAQFGRVAAGKAGRRRGHGHDLAVSAACRDGGKLARRGYADRMSRLSMPSSTPLFVAAGLCVLAIITAWPEPLGDGWGWATTVAATLGIIASLPFWDAAGAAQRRQGKNPFGGVVAAVLAGGLVGGTLLHLANATMPGSPARDVVVQVTDKYVSRGRRGHKSYHVRTTPVPGEAPSSGHHRVGGLFGNSGSYDDYQIGGCMKLRWRPGWWWPVVARREAVACSGPAAATVALAPGAVVPMAQPGQAWALVQQRLAVGLARQEFGLVLPPGGLRVNMVVTSDANGMIRQIMWTDGMAAQPEAARRLISRAVLQVPFALAGPAGRYRLWLKLVPGDKAPAGAVEERI</sequence>
<accession>A0A255Y607</accession>
<comment type="caution">
    <text evidence="2">The sequence shown here is derived from an EMBL/GenBank/DDBJ whole genome shotgun (WGS) entry which is preliminary data.</text>
</comment>
<evidence type="ECO:0000313" key="3">
    <source>
        <dbReference type="Proteomes" id="UP000216991"/>
    </source>
</evidence>
<protein>
    <submittedName>
        <fullName evidence="2">Uncharacterized protein</fullName>
    </submittedName>
</protein>
<feature type="transmembrane region" description="Helical" evidence="1">
    <location>
        <begin position="53"/>
        <end position="71"/>
    </location>
</feature>
<dbReference type="Proteomes" id="UP000216991">
    <property type="component" value="Unassembled WGS sequence"/>
</dbReference>
<keyword evidence="1" id="KW-1133">Transmembrane helix</keyword>
<feature type="transmembrane region" description="Helical" evidence="1">
    <location>
        <begin position="77"/>
        <end position="100"/>
    </location>
</feature>
<feature type="transmembrane region" description="Helical" evidence="1">
    <location>
        <begin position="112"/>
        <end position="133"/>
    </location>
</feature>
<evidence type="ECO:0000313" key="2">
    <source>
        <dbReference type="EMBL" id="OYQ24687.1"/>
    </source>
</evidence>
<reference evidence="2 3" key="1">
    <citation type="submission" date="2017-07" db="EMBL/GenBank/DDBJ databases">
        <title>Sandarakinorhabdus cyanobacteriorum sp. nov., a novel bacterium isolated from cyanobacterial aggregates in a eutrophic lake.</title>
        <authorList>
            <person name="Cai H."/>
        </authorList>
    </citation>
    <scope>NUCLEOTIDE SEQUENCE [LARGE SCALE GENOMIC DNA]</scope>
    <source>
        <strain evidence="2 3">TH057</strain>
    </source>
</reference>
<keyword evidence="3" id="KW-1185">Reference proteome</keyword>
<evidence type="ECO:0000256" key="1">
    <source>
        <dbReference type="SAM" id="Phobius"/>
    </source>
</evidence>
<keyword evidence="1" id="KW-0472">Membrane</keyword>
<name>A0A255Y607_9SPHN</name>